<dbReference type="EMBL" id="SEYY01020043">
    <property type="protein sequence ID" value="KAB7497664.1"/>
    <property type="molecule type" value="Genomic_DNA"/>
</dbReference>
<dbReference type="Proteomes" id="UP000326759">
    <property type="component" value="Unassembled WGS sequence"/>
</dbReference>
<dbReference type="GO" id="GO:0005737">
    <property type="term" value="C:cytoplasm"/>
    <property type="evidence" value="ECO:0007669"/>
    <property type="project" value="TreeGrafter"/>
</dbReference>
<dbReference type="AlphaFoldDB" id="A0A5N5STW3"/>
<dbReference type="CDD" id="cd05250">
    <property type="entry name" value="CC3_like_SDR_a"/>
    <property type="match status" value="1"/>
</dbReference>
<reference evidence="4 5" key="1">
    <citation type="journal article" date="2019" name="PLoS Biol.">
        <title>Sex chromosomes control vertical transmission of feminizing Wolbachia symbionts in an isopod.</title>
        <authorList>
            <person name="Becking T."/>
            <person name="Chebbi M.A."/>
            <person name="Giraud I."/>
            <person name="Moumen B."/>
            <person name="Laverre T."/>
            <person name="Caubet Y."/>
            <person name="Peccoud J."/>
            <person name="Gilbert C."/>
            <person name="Cordaux R."/>
        </authorList>
    </citation>
    <scope>NUCLEOTIDE SEQUENCE [LARGE SCALE GENOMIC DNA]</scope>
    <source>
        <strain evidence="4">ANa2</strain>
        <tissue evidence="4">Whole body excluding digestive tract and cuticle</tissue>
    </source>
</reference>
<proteinExistence type="predicted"/>
<accession>A0A5N5STW3</accession>
<dbReference type="InterPro" id="IPR016040">
    <property type="entry name" value="NAD(P)-bd_dom"/>
</dbReference>
<dbReference type="GO" id="GO:0051170">
    <property type="term" value="P:import into nucleus"/>
    <property type="evidence" value="ECO:0007669"/>
    <property type="project" value="TreeGrafter"/>
</dbReference>
<dbReference type="Gene3D" id="3.40.50.720">
    <property type="entry name" value="NAD(P)-binding Rossmann-like Domain"/>
    <property type="match status" value="1"/>
</dbReference>
<dbReference type="OrthoDB" id="430436at2759"/>
<feature type="domain" description="NAD(P)-binding" evidence="3">
    <location>
        <begin position="12"/>
        <end position="193"/>
    </location>
</feature>
<dbReference type="GO" id="GO:0003824">
    <property type="term" value="F:catalytic activity"/>
    <property type="evidence" value="ECO:0007669"/>
    <property type="project" value="UniProtKB-ARBA"/>
</dbReference>
<dbReference type="SUPFAM" id="SSF51735">
    <property type="entry name" value="NAD(P)-binding Rossmann-fold domains"/>
    <property type="match status" value="1"/>
</dbReference>
<dbReference type="InterPro" id="IPR036291">
    <property type="entry name" value="NAD(P)-bd_dom_sf"/>
</dbReference>
<gene>
    <name evidence="4" type="primary">Htatip2</name>
    <name evidence="4" type="ORF">Anas_07071</name>
</gene>
<evidence type="ECO:0000256" key="2">
    <source>
        <dbReference type="ARBA" id="ARBA00093604"/>
    </source>
</evidence>
<evidence type="ECO:0000313" key="4">
    <source>
        <dbReference type="EMBL" id="KAB7497664.1"/>
    </source>
</evidence>
<comment type="subunit">
    <text evidence="1">Monomer. Forms homodimers during oxidative stress. Interacts (via N-terminus) with elongation factor EEF1A1 (via middle-region); the interaction is direct and competes with EEF1A1 binding to guanyl-nucleotide exchange factor EEF1B2, thereby inhibiting GDP for GTP exchange and reactivation of EEF1A1. Interacts with nuclear transport receptors XPO4, IPO5/RANBP5, IPO7, IPO9 and KPNB1 as well as GCN1L1/GCN1 and LRPPRC probably through their HEAT repeats. Binds NCOA5/CIA.</text>
</comment>
<comment type="caution">
    <text evidence="4">The sequence shown here is derived from an EMBL/GenBank/DDBJ whole genome shotgun (WGS) entry which is preliminary data.</text>
</comment>
<evidence type="ECO:0000259" key="3">
    <source>
        <dbReference type="Pfam" id="PF13460"/>
    </source>
</evidence>
<keyword evidence="5" id="KW-1185">Reference proteome</keyword>
<dbReference type="Pfam" id="PF13460">
    <property type="entry name" value="NAD_binding_10"/>
    <property type="match status" value="1"/>
</dbReference>
<name>A0A5N5STW3_9CRUS</name>
<organism evidence="4 5">
    <name type="scientific">Armadillidium nasatum</name>
    <dbReference type="NCBI Taxonomy" id="96803"/>
    <lineage>
        <taxon>Eukaryota</taxon>
        <taxon>Metazoa</taxon>
        <taxon>Ecdysozoa</taxon>
        <taxon>Arthropoda</taxon>
        <taxon>Crustacea</taxon>
        <taxon>Multicrustacea</taxon>
        <taxon>Malacostraca</taxon>
        <taxon>Eumalacostraca</taxon>
        <taxon>Peracarida</taxon>
        <taxon>Isopoda</taxon>
        <taxon>Oniscidea</taxon>
        <taxon>Crinocheta</taxon>
        <taxon>Armadillidiidae</taxon>
        <taxon>Armadillidium</taxon>
    </lineage>
</organism>
<dbReference type="PANTHER" id="PTHR14097:SF7">
    <property type="entry name" value="OXIDOREDUCTASE HTATIP2"/>
    <property type="match status" value="1"/>
</dbReference>
<protein>
    <recommendedName>
        <fullName evidence="2">Protein HTATIP2</fullName>
    </recommendedName>
</protein>
<sequence length="218" mass="24169">MGSEAKVALVLGASGAIGKEIIKELIKSPRIGSVKVVTRRPLGLESNKIEEKVVDFDKLDQHEDAFQDVQIAYCSLGTTRANAGAEGFVKVDRDYVYEAAKLLKVNNCPHFNLVTSGGADINSSFLYMKTKGEVEKMVTDLDFERLSIFRPGLLLCEREQSRPFEKILQLVAKGFDWRSKLSISVETVAHAMVVNSFLEKTAKVEIIENKDINCLGID</sequence>
<evidence type="ECO:0000313" key="5">
    <source>
        <dbReference type="Proteomes" id="UP000326759"/>
    </source>
</evidence>
<evidence type="ECO:0000256" key="1">
    <source>
        <dbReference type="ARBA" id="ARBA00093483"/>
    </source>
</evidence>
<dbReference type="PANTHER" id="PTHR14097">
    <property type="entry name" value="OXIDOREDUCTASE HTATIP2"/>
    <property type="match status" value="1"/>
</dbReference>